<dbReference type="Proteomes" id="UP000501570">
    <property type="component" value="Chromosome"/>
</dbReference>
<dbReference type="EMBL" id="CP050995">
    <property type="protein sequence ID" value="QIY89641.1"/>
    <property type="molecule type" value="Genomic_DNA"/>
</dbReference>
<name>A0ABX6KLW4_CHRGL</name>
<accession>A0ABX6KLW4</accession>
<organism evidence="1 2">
    <name type="scientific">Chryseobacterium gallinarum</name>
    <dbReference type="NCBI Taxonomy" id="1324352"/>
    <lineage>
        <taxon>Bacteria</taxon>
        <taxon>Pseudomonadati</taxon>
        <taxon>Bacteroidota</taxon>
        <taxon>Flavobacteriia</taxon>
        <taxon>Flavobacteriales</taxon>
        <taxon>Weeksellaceae</taxon>
        <taxon>Chryseobacterium group</taxon>
        <taxon>Chryseobacterium</taxon>
    </lineage>
</organism>
<dbReference type="RefSeq" id="WP_168237573.1">
    <property type="nucleotide sequence ID" value="NZ_CP050995.1"/>
</dbReference>
<protein>
    <submittedName>
        <fullName evidence="1">Uncharacterized protein</fullName>
    </submittedName>
</protein>
<evidence type="ECO:0000313" key="1">
    <source>
        <dbReference type="EMBL" id="QIY89641.1"/>
    </source>
</evidence>
<proteinExistence type="predicted"/>
<gene>
    <name evidence="1" type="ORF">FOB44_02765</name>
</gene>
<keyword evidence="2" id="KW-1185">Reference proteome</keyword>
<reference evidence="1 2" key="1">
    <citation type="submission" date="2019-09" db="EMBL/GenBank/DDBJ databases">
        <title>FDA dAtabase for Regulatory Grade micrObial Sequences (FDA-ARGOS): Supporting development and validation of Infectious Disease Dx tests.</title>
        <authorList>
            <person name="Sciortino C."/>
            <person name="Tallon L."/>
            <person name="Sadzewicz L."/>
            <person name="Vavikolanu K."/>
            <person name="Mehta A."/>
            <person name="Aluvathingal J."/>
            <person name="Nadendla S."/>
            <person name="Nandy P."/>
            <person name="Geyer C."/>
            <person name="Yan Y."/>
            <person name="Sichtig H."/>
        </authorList>
    </citation>
    <scope>NUCLEOTIDE SEQUENCE [LARGE SCALE GENOMIC DNA]</scope>
    <source>
        <strain evidence="1 2">FDAARGOS_636</strain>
    </source>
</reference>
<evidence type="ECO:0000313" key="2">
    <source>
        <dbReference type="Proteomes" id="UP000501570"/>
    </source>
</evidence>
<sequence length="72" mass="8016">MEAKSVTVAFQLCGVMVTYFDAQGKPYDQKWFTSDQPTLTACQSYQDGVIVNLQSQGFRVQKATTEVSTDLN</sequence>